<dbReference type="PANTHER" id="PTHR46481">
    <property type="entry name" value="ZINC FINGER BED DOMAIN-CONTAINING PROTEIN 4"/>
    <property type="match status" value="1"/>
</dbReference>
<dbReference type="InterPro" id="IPR012337">
    <property type="entry name" value="RNaseH-like_sf"/>
</dbReference>
<protein>
    <submittedName>
        <fullName evidence="8">Transposase</fullName>
    </submittedName>
</protein>
<dbReference type="EMBL" id="AY561501">
    <property type="protein sequence ID" value="AAT40862.1"/>
    <property type="molecule type" value="Genomic_DNA"/>
</dbReference>
<proteinExistence type="predicted"/>
<dbReference type="VEuPathDB" id="FungiDB:PITG_18844"/>
<dbReference type="GO" id="GO:0005634">
    <property type="term" value="C:nucleus"/>
    <property type="evidence" value="ECO:0007669"/>
    <property type="project" value="UniProtKB-SubCell"/>
</dbReference>
<dbReference type="InterPro" id="IPR007021">
    <property type="entry name" value="DUF659"/>
</dbReference>
<sequence length="617" mass="69898">MSLRTGAIPASSGNPPVVIEQRDLTVRPGRKADAAWSHVDVDPQGGVWFKKCNQLLQTTGRSHVERIKHHLTKRCSAKRTTALVTDTFRPRLKSDTTKQFQDRLAWWVYSTGMPFYRIGHISFLEALQLLHPDVKVPSPEQLATVFLDRAYSKSIKMLKVALDGKIVTLVTDGWTDINGLAVVNYVVVCGEYTFFLESVYTGTQAHDAEFLAADIERVIAKYDFLEVGAVVTDNTNANKAAWETLQNKFPKTFFHGCVCHGLHLLVKDIVKKVKWMDTLQSGCKEMVTFFKKNHKAWAELSAQLEEKDLQVLAKPGDTRWGSLLKCFETVLAAEAILFSRVSARGFLKAKIKKQKKTRRGVHTLVTSAEFVPRLKKAIAILKPISKALKLFEKNVTPVSEVYQVFVDLPNELKATGLTAAEYKSVDALVSSRFEFIYGDAHGIAYLLDPRYAGIDMDSSLRSAVEDFVVQWHDEEKADAVIVELSAYHRHVRDLKVTQPRQWGLLCERKIPLFDFWCGLNNLPLLQDIALRLFRCAASSAASERNFSAHAFIHSKLRNRLAPDRVEKLVHIFFNAKNICDEDIERYSHLEDLLRVFVEEDEEEDTGTSNQSDDFVYC</sequence>
<dbReference type="GO" id="GO:0046983">
    <property type="term" value="F:protein dimerization activity"/>
    <property type="evidence" value="ECO:0007669"/>
    <property type="project" value="InterPro"/>
</dbReference>
<evidence type="ECO:0000256" key="4">
    <source>
        <dbReference type="ARBA" id="ARBA00022833"/>
    </source>
</evidence>
<keyword evidence="5" id="KW-0539">Nucleus</keyword>
<evidence type="ECO:0000259" key="7">
    <source>
        <dbReference type="Pfam" id="PF05699"/>
    </source>
</evidence>
<keyword evidence="4" id="KW-0862">Zinc</keyword>
<evidence type="ECO:0000256" key="1">
    <source>
        <dbReference type="ARBA" id="ARBA00004123"/>
    </source>
</evidence>
<comment type="subcellular location">
    <subcellularLocation>
        <location evidence="1">Nucleus</location>
    </subcellularLocation>
</comment>
<evidence type="ECO:0000256" key="5">
    <source>
        <dbReference type="ARBA" id="ARBA00023242"/>
    </source>
</evidence>
<evidence type="ECO:0000256" key="2">
    <source>
        <dbReference type="ARBA" id="ARBA00022723"/>
    </source>
</evidence>
<dbReference type="GO" id="GO:0008270">
    <property type="term" value="F:zinc ion binding"/>
    <property type="evidence" value="ECO:0007669"/>
    <property type="project" value="UniProtKB-KW"/>
</dbReference>
<name>Q6J9G5_PHYIN</name>
<keyword evidence="3" id="KW-0863">Zinc-finger</keyword>
<organism evidence="8">
    <name type="scientific">Phytophthora infestans</name>
    <name type="common">Potato late blight agent</name>
    <name type="synonym">Botrytis infestans</name>
    <dbReference type="NCBI Taxonomy" id="4787"/>
    <lineage>
        <taxon>Eukaryota</taxon>
        <taxon>Sar</taxon>
        <taxon>Stramenopiles</taxon>
        <taxon>Oomycota</taxon>
        <taxon>Peronosporomycetes</taxon>
        <taxon>Peronosporales</taxon>
        <taxon>Peronosporaceae</taxon>
        <taxon>Phytophthora</taxon>
    </lineage>
</organism>
<dbReference type="SUPFAM" id="SSF53098">
    <property type="entry name" value="Ribonuclease H-like"/>
    <property type="match status" value="1"/>
</dbReference>
<keyword evidence="2" id="KW-0479">Metal-binding</keyword>
<feature type="domain" description="DUF659" evidence="6">
    <location>
        <begin position="137"/>
        <end position="278"/>
    </location>
</feature>
<dbReference type="Pfam" id="PF04937">
    <property type="entry name" value="DUF659"/>
    <property type="match status" value="1"/>
</dbReference>
<evidence type="ECO:0000256" key="3">
    <source>
        <dbReference type="ARBA" id="ARBA00022771"/>
    </source>
</evidence>
<evidence type="ECO:0000259" key="6">
    <source>
        <dbReference type="Pfam" id="PF04937"/>
    </source>
</evidence>
<accession>Q6J9G5</accession>
<dbReference type="PANTHER" id="PTHR46481:SF10">
    <property type="entry name" value="ZINC FINGER BED DOMAIN-CONTAINING PROTEIN 39"/>
    <property type="match status" value="1"/>
</dbReference>
<dbReference type="InterPro" id="IPR008906">
    <property type="entry name" value="HATC_C_dom"/>
</dbReference>
<feature type="domain" description="HAT C-terminal dimerisation" evidence="7">
    <location>
        <begin position="510"/>
        <end position="572"/>
    </location>
</feature>
<dbReference type="AlphaFoldDB" id="Q6J9G5"/>
<reference evidence="8" key="1">
    <citation type="journal article" date="2004" name="Mol. Genet. Genomics">
        <title>The hAT -like DNA transposon DodoPi resides in a cluster of retro- and DNA transposons in the stramenopile Phytophthora infestans.</title>
        <authorList>
            <person name="Ah Fong A.M."/>
            <person name="Judelson H.S."/>
        </authorList>
    </citation>
    <scope>NUCLEOTIDE SEQUENCE</scope>
    <source>
        <strain evidence="8">2.20</strain>
    </source>
</reference>
<dbReference type="InterPro" id="IPR052035">
    <property type="entry name" value="ZnF_BED_domain_contain"/>
</dbReference>
<evidence type="ECO:0000313" key="8">
    <source>
        <dbReference type="EMBL" id="AAT40862.1"/>
    </source>
</evidence>
<dbReference type="Pfam" id="PF05699">
    <property type="entry name" value="Dimer_Tnp_hAT"/>
    <property type="match status" value="1"/>
</dbReference>